<dbReference type="EMBL" id="CP071520">
    <property type="protein sequence ID" value="QSX94621.1"/>
    <property type="molecule type" value="Genomic_DNA"/>
</dbReference>
<protein>
    <submittedName>
        <fullName evidence="2">Uncharacterized protein</fullName>
    </submittedName>
</protein>
<accession>A0AAJ4MPB5</accession>
<reference evidence="2 3" key="1">
    <citation type="submission" date="2021-03" db="EMBL/GenBank/DDBJ databases">
        <title>Draft genome sequence of Janthinobacterium sp. strain PLB02 isolated from infected primmorphs (Lubomirskia baicalensis).</title>
        <authorList>
            <person name="Chernogor L.I."/>
            <person name="Belikov S.I."/>
            <person name="Petrushin I.S."/>
        </authorList>
    </citation>
    <scope>NUCLEOTIDE SEQUENCE [LARGE SCALE GENOMIC DNA]</scope>
    <source>
        <strain evidence="2 3">PLB02</strain>
    </source>
</reference>
<gene>
    <name evidence="2" type="ORF">J3P46_18045</name>
</gene>
<dbReference type="AlphaFoldDB" id="A0AAJ4MPB5"/>
<sequence>MPYDTQVPLSAEQRFRHAFERLKANTPRVLHRGTPVTQNNVAREAGCDPSALRKRRFPMLVREIQAYLELNQDAMESGRHIRLKNRQANRTKAEKLKDVIRQRDAAQSTLTSANERIVELSAKVRSLEMRLDEATRNSPRNNRY</sequence>
<keyword evidence="1" id="KW-0175">Coiled coil</keyword>
<dbReference type="Proteomes" id="UP000662821">
    <property type="component" value="Chromosome"/>
</dbReference>
<name>A0AAJ4MPB5_9BURK</name>
<organism evidence="2 3">
    <name type="scientific">Janthinobacterium lividum</name>
    <dbReference type="NCBI Taxonomy" id="29581"/>
    <lineage>
        <taxon>Bacteria</taxon>
        <taxon>Pseudomonadati</taxon>
        <taxon>Pseudomonadota</taxon>
        <taxon>Betaproteobacteria</taxon>
        <taxon>Burkholderiales</taxon>
        <taxon>Oxalobacteraceae</taxon>
        <taxon>Janthinobacterium</taxon>
    </lineage>
</organism>
<evidence type="ECO:0000313" key="2">
    <source>
        <dbReference type="EMBL" id="QSX94621.1"/>
    </source>
</evidence>
<evidence type="ECO:0000313" key="3">
    <source>
        <dbReference type="Proteomes" id="UP000662821"/>
    </source>
</evidence>
<proteinExistence type="predicted"/>
<dbReference type="RefSeq" id="WP_151096152.1">
    <property type="nucleotide sequence ID" value="NZ_CP071520.1"/>
</dbReference>
<feature type="coiled-coil region" evidence="1">
    <location>
        <begin position="96"/>
        <end position="137"/>
    </location>
</feature>
<evidence type="ECO:0000256" key="1">
    <source>
        <dbReference type="SAM" id="Coils"/>
    </source>
</evidence>